<dbReference type="PROSITE" id="PS51187">
    <property type="entry name" value="AUTOINDUCER_SYNTH_2"/>
    <property type="match status" value="1"/>
</dbReference>
<evidence type="ECO:0000256" key="2">
    <source>
        <dbReference type="ARBA" id="ARBA00022679"/>
    </source>
</evidence>
<evidence type="ECO:0000313" key="8">
    <source>
        <dbReference type="EMBL" id="MBO0902577.1"/>
    </source>
</evidence>
<dbReference type="Pfam" id="PF00765">
    <property type="entry name" value="Autoind_synth"/>
    <property type="match status" value="1"/>
</dbReference>
<dbReference type="InterPro" id="IPR016181">
    <property type="entry name" value="Acyl_CoA_acyltransferase"/>
</dbReference>
<gene>
    <name evidence="8" type="ORF">J1C47_02910</name>
</gene>
<dbReference type="EC" id="2.3.1.184" evidence="6"/>
<keyword evidence="9" id="KW-1185">Reference proteome</keyword>
<comment type="caution">
    <text evidence="8">The sequence shown here is derived from an EMBL/GenBank/DDBJ whole genome shotgun (WGS) entry which is preliminary data.</text>
</comment>
<evidence type="ECO:0000256" key="5">
    <source>
        <dbReference type="PROSITE-ProRule" id="PRU00533"/>
    </source>
</evidence>
<protein>
    <recommendedName>
        <fullName evidence="6">Acyl-homoserine-lactone synthase</fullName>
        <ecNumber evidence="6">2.3.1.184</ecNumber>
    </recommendedName>
    <alternativeName>
        <fullName evidence="6">Autoinducer synthesis protein</fullName>
    </alternativeName>
</protein>
<keyword evidence="3 6" id="KW-0949">S-adenosyl-L-methionine</keyword>
<keyword evidence="4 5" id="KW-0071">Autoinducer synthesis</keyword>
<sequence>MMRMITTANMPRFADVMEDVWSFRHRHFVDRFGWRALTKPDGREIDQFDTDGAVHLPLVLDGKVTGYTRLLRTDRPHLLSDVYPELMDGAPWPRGDDILEWTRCVAEPGVTNPEGVSANFLVFAGVAEAFVALGLRGVIVQTHPKLVTRLLETGWQVRPLNVPRIYDGAPLAVIFAHATAETVAISRAQFGLDGPVLTVDSDMPHPTRPDARVEMHPGWGATYSRTADSTDSPRHGGKGINSGRKQG</sequence>
<dbReference type="Proteomes" id="UP000664288">
    <property type="component" value="Unassembled WGS sequence"/>
</dbReference>
<evidence type="ECO:0000256" key="1">
    <source>
        <dbReference type="ARBA" id="ARBA00022654"/>
    </source>
</evidence>
<comment type="catalytic activity">
    <reaction evidence="6">
        <text>a fatty acyl-[ACP] + S-adenosyl-L-methionine = an N-acyl-L-homoserine lactone + S-methyl-5'-thioadenosine + holo-[ACP] + H(+)</text>
        <dbReference type="Rhea" id="RHEA:10096"/>
        <dbReference type="Rhea" id="RHEA-COMP:9685"/>
        <dbReference type="Rhea" id="RHEA-COMP:14125"/>
        <dbReference type="ChEBI" id="CHEBI:15378"/>
        <dbReference type="ChEBI" id="CHEBI:17509"/>
        <dbReference type="ChEBI" id="CHEBI:55474"/>
        <dbReference type="ChEBI" id="CHEBI:59789"/>
        <dbReference type="ChEBI" id="CHEBI:64479"/>
        <dbReference type="ChEBI" id="CHEBI:138651"/>
        <dbReference type="EC" id="2.3.1.184"/>
    </reaction>
</comment>
<evidence type="ECO:0000256" key="3">
    <source>
        <dbReference type="ARBA" id="ARBA00022691"/>
    </source>
</evidence>
<evidence type="ECO:0000256" key="6">
    <source>
        <dbReference type="RuleBase" id="RU361135"/>
    </source>
</evidence>
<evidence type="ECO:0000256" key="4">
    <source>
        <dbReference type="ARBA" id="ARBA00022929"/>
    </source>
</evidence>
<accession>A0ABS3IYU2</accession>
<keyword evidence="1 5" id="KW-0673">Quorum sensing</keyword>
<dbReference type="RefSeq" id="WP_207349225.1">
    <property type="nucleotide sequence ID" value="NZ_JAFMPY010000003.1"/>
</dbReference>
<dbReference type="EMBL" id="JAFMPY010000003">
    <property type="protein sequence ID" value="MBO0902577.1"/>
    <property type="molecule type" value="Genomic_DNA"/>
</dbReference>
<reference evidence="8 9" key="1">
    <citation type="submission" date="2021-03" db="EMBL/GenBank/DDBJ databases">
        <title>Whole genome sequence of Jiella sp. MQZ13P-4.</title>
        <authorList>
            <person name="Tuo L."/>
        </authorList>
    </citation>
    <scope>NUCLEOTIDE SEQUENCE [LARGE SCALE GENOMIC DNA]</scope>
    <source>
        <strain evidence="8 9">MQZ13P-4</strain>
    </source>
</reference>
<dbReference type="Gene3D" id="3.40.630.30">
    <property type="match status" value="1"/>
</dbReference>
<name>A0ABS3IYU2_9HYPH</name>
<dbReference type="PANTHER" id="PTHR39322:SF1">
    <property type="entry name" value="ISOVALERYL-HOMOSERINE LACTONE SYNTHASE"/>
    <property type="match status" value="1"/>
</dbReference>
<evidence type="ECO:0000313" key="9">
    <source>
        <dbReference type="Proteomes" id="UP000664288"/>
    </source>
</evidence>
<proteinExistence type="inferred from homology"/>
<dbReference type="SUPFAM" id="SSF55729">
    <property type="entry name" value="Acyl-CoA N-acyltransferases (Nat)"/>
    <property type="match status" value="1"/>
</dbReference>
<keyword evidence="2 6" id="KW-0808">Transferase</keyword>
<evidence type="ECO:0000256" key="7">
    <source>
        <dbReference type="SAM" id="MobiDB-lite"/>
    </source>
</evidence>
<dbReference type="InterPro" id="IPR001690">
    <property type="entry name" value="Autoind_synthase"/>
</dbReference>
<comment type="similarity">
    <text evidence="5 6">Belongs to the autoinducer synthase family.</text>
</comment>
<dbReference type="PRINTS" id="PR01549">
    <property type="entry name" value="AUTOINDCRSYN"/>
</dbReference>
<feature type="compositionally biased region" description="Basic and acidic residues" evidence="7">
    <location>
        <begin position="202"/>
        <end position="215"/>
    </location>
</feature>
<feature type="region of interest" description="Disordered" evidence="7">
    <location>
        <begin position="202"/>
        <end position="247"/>
    </location>
</feature>
<dbReference type="PANTHER" id="PTHR39322">
    <property type="entry name" value="ACYL-HOMOSERINE-LACTONE SYNTHASE"/>
    <property type="match status" value="1"/>
</dbReference>
<organism evidence="8 9">
    <name type="scientific">Jiella sonneratiae</name>
    <dbReference type="NCBI Taxonomy" id="2816856"/>
    <lineage>
        <taxon>Bacteria</taxon>
        <taxon>Pseudomonadati</taxon>
        <taxon>Pseudomonadota</taxon>
        <taxon>Alphaproteobacteria</taxon>
        <taxon>Hyphomicrobiales</taxon>
        <taxon>Aurantimonadaceae</taxon>
        <taxon>Jiella</taxon>
    </lineage>
</organism>